<dbReference type="Proteomes" id="UP001221898">
    <property type="component" value="Unassembled WGS sequence"/>
</dbReference>
<keyword evidence="2" id="KW-1185">Reference proteome</keyword>
<dbReference type="EMBL" id="JAINUG010000193">
    <property type="protein sequence ID" value="KAJ8388546.1"/>
    <property type="molecule type" value="Genomic_DNA"/>
</dbReference>
<comment type="caution">
    <text evidence="1">The sequence shown here is derived from an EMBL/GenBank/DDBJ whole genome shotgun (WGS) entry which is preliminary data.</text>
</comment>
<reference evidence="1" key="1">
    <citation type="journal article" date="2023" name="Science">
        <title>Genome structures resolve the early diversification of teleost fishes.</title>
        <authorList>
            <person name="Parey E."/>
            <person name="Louis A."/>
            <person name="Montfort J."/>
            <person name="Bouchez O."/>
            <person name="Roques C."/>
            <person name="Iampietro C."/>
            <person name="Lluch J."/>
            <person name="Castinel A."/>
            <person name="Donnadieu C."/>
            <person name="Desvignes T."/>
            <person name="Floi Bucao C."/>
            <person name="Jouanno E."/>
            <person name="Wen M."/>
            <person name="Mejri S."/>
            <person name="Dirks R."/>
            <person name="Jansen H."/>
            <person name="Henkel C."/>
            <person name="Chen W.J."/>
            <person name="Zahm M."/>
            <person name="Cabau C."/>
            <person name="Klopp C."/>
            <person name="Thompson A.W."/>
            <person name="Robinson-Rechavi M."/>
            <person name="Braasch I."/>
            <person name="Lecointre G."/>
            <person name="Bobe J."/>
            <person name="Postlethwait J.H."/>
            <person name="Berthelot C."/>
            <person name="Roest Crollius H."/>
            <person name="Guiguen Y."/>
        </authorList>
    </citation>
    <scope>NUCLEOTIDE SEQUENCE</scope>
    <source>
        <strain evidence="1">NC1722</strain>
    </source>
</reference>
<gene>
    <name evidence="1" type="ORF">AAFF_G00132600</name>
</gene>
<name>A0AAD7RQE6_9TELE</name>
<evidence type="ECO:0000313" key="2">
    <source>
        <dbReference type="Proteomes" id="UP001221898"/>
    </source>
</evidence>
<sequence length="74" mass="8076">MCRQGESSHFRASVKRRVFAKRVVSRVEVICGSILTLRGPGPLEATSGFPVVDLRGNAAVHCGHGRAELAKFWL</sequence>
<accession>A0AAD7RQE6</accession>
<dbReference type="AlphaFoldDB" id="A0AAD7RQE6"/>
<proteinExistence type="predicted"/>
<evidence type="ECO:0000313" key="1">
    <source>
        <dbReference type="EMBL" id="KAJ8388546.1"/>
    </source>
</evidence>
<organism evidence="1 2">
    <name type="scientific">Aldrovandia affinis</name>
    <dbReference type="NCBI Taxonomy" id="143900"/>
    <lineage>
        <taxon>Eukaryota</taxon>
        <taxon>Metazoa</taxon>
        <taxon>Chordata</taxon>
        <taxon>Craniata</taxon>
        <taxon>Vertebrata</taxon>
        <taxon>Euteleostomi</taxon>
        <taxon>Actinopterygii</taxon>
        <taxon>Neopterygii</taxon>
        <taxon>Teleostei</taxon>
        <taxon>Notacanthiformes</taxon>
        <taxon>Halosauridae</taxon>
        <taxon>Aldrovandia</taxon>
    </lineage>
</organism>
<protein>
    <submittedName>
        <fullName evidence="1">Uncharacterized protein</fullName>
    </submittedName>
</protein>